<proteinExistence type="predicted"/>
<gene>
    <name evidence="1" type="ORF">Z042_08780</name>
</gene>
<dbReference type="PATRIC" id="fig|1441930.4.peg.1748"/>
<dbReference type="RefSeq" id="WP_024911163.1">
    <property type="nucleotide sequence ID" value="NZ_CP007044.2"/>
</dbReference>
<dbReference type="HOGENOM" id="CLU_1509580_0_0_6"/>
<dbReference type="GO" id="GO:0006355">
    <property type="term" value="P:regulation of DNA-templated transcription"/>
    <property type="evidence" value="ECO:0007669"/>
    <property type="project" value="InterPro"/>
</dbReference>
<protein>
    <recommendedName>
        <fullName evidence="3">HTH luxR-type domain-containing protein</fullName>
    </recommendedName>
</protein>
<dbReference type="PROSITE" id="PS51257">
    <property type="entry name" value="PROKAR_LIPOPROTEIN"/>
    <property type="match status" value="1"/>
</dbReference>
<name>W0LJW4_9GAMM</name>
<accession>W0LJW4</accession>
<dbReference type="InterPro" id="IPR016032">
    <property type="entry name" value="Sig_transdc_resp-reg_C-effctor"/>
</dbReference>
<dbReference type="GO" id="GO:0003677">
    <property type="term" value="F:DNA binding"/>
    <property type="evidence" value="ECO:0007669"/>
    <property type="project" value="InterPro"/>
</dbReference>
<dbReference type="Proteomes" id="UP000019030">
    <property type="component" value="Chromosome"/>
</dbReference>
<organism evidence="1 2">
    <name type="scientific">Chania multitudinisentens RB-25</name>
    <dbReference type="NCBI Taxonomy" id="1441930"/>
    <lineage>
        <taxon>Bacteria</taxon>
        <taxon>Pseudomonadati</taxon>
        <taxon>Pseudomonadota</taxon>
        <taxon>Gammaproteobacteria</taxon>
        <taxon>Enterobacterales</taxon>
        <taxon>Yersiniaceae</taxon>
        <taxon>Chania</taxon>
    </lineage>
</organism>
<dbReference type="KEGG" id="sfo:Z042_08780"/>
<sequence>MSVKTYLCSHFFTIGCEAAFGDLINMDSVKECDYLFVDFSFTNIAALSSYEWIVSLSRYKVILISDVRLLPLAAFFQERFTEIVAIFTCHDSIEHIGFFIKTYDNGQERKEVNIEPLSEAEFLCMSNILKGVSVSMEAKIKKLHVKTIYSRRRKVGEKLGVRKLSSLYTFFVDENPDF</sequence>
<evidence type="ECO:0000313" key="1">
    <source>
        <dbReference type="EMBL" id="AHG22724.1"/>
    </source>
</evidence>
<reference evidence="1 2" key="1">
    <citation type="submission" date="2014-01" db="EMBL/GenBank/DDBJ databases">
        <title>Isolation of Serratia multitudinisentens RB-25 from Ex-Landfill site.</title>
        <authorList>
            <person name="Robson E.H.J."/>
        </authorList>
    </citation>
    <scope>NUCLEOTIDE SEQUENCE [LARGE SCALE GENOMIC DNA]</scope>
    <source>
        <strain evidence="1 2">RB-25</strain>
    </source>
</reference>
<dbReference type="SUPFAM" id="SSF46894">
    <property type="entry name" value="C-terminal effector domain of the bipartite response regulators"/>
    <property type="match status" value="1"/>
</dbReference>
<dbReference type="EMBL" id="CP007044">
    <property type="protein sequence ID" value="AHG22724.1"/>
    <property type="molecule type" value="Genomic_DNA"/>
</dbReference>
<evidence type="ECO:0000313" key="2">
    <source>
        <dbReference type="Proteomes" id="UP000019030"/>
    </source>
</evidence>
<dbReference type="AlphaFoldDB" id="W0LJW4"/>
<keyword evidence="2" id="KW-1185">Reference proteome</keyword>
<reference evidence="1 2" key="2">
    <citation type="submission" date="2015-03" db="EMBL/GenBank/DDBJ databases">
        <authorList>
            <person name="Chan K.-G."/>
        </authorList>
    </citation>
    <scope>NUCLEOTIDE SEQUENCE [LARGE SCALE GENOMIC DNA]</scope>
    <source>
        <strain evidence="1 2">RB-25</strain>
    </source>
</reference>
<evidence type="ECO:0008006" key="3">
    <source>
        <dbReference type="Google" id="ProtNLM"/>
    </source>
</evidence>